<dbReference type="EMBL" id="JAPQKS010000003">
    <property type="protein sequence ID" value="KAJ5238294.1"/>
    <property type="molecule type" value="Genomic_DNA"/>
</dbReference>
<sequence>MDTFPEMSSSLTSDERFDTYAAAREKLSDRLEAYQPQNNNDDTVHFLRRVFRSLPVKGMAQLANDAESCDHDNKLRKLVKRLDRALLRPMMATGGRTPGMSPLPCLDVEGSLEDLRDRNFQSATGLPQAQVREACLRRDNHRCVVTGFWDSRYHGRPRGAYTSRLKAAHIIPLGLGNLRADGRRRHAQFWTCLYRYFPTIHNLFHYGDEDVNRLDNIIMLDSVLHEEFGHFNFVLEETDVSDRYRVKVFSLAHFYIMPHLPEFVTITSHDPQCPAPNKYLLAVHAAIGKMLHATGRGELVAKIMKHLDDSGGHSLARDGSSDVEELLSVTCLSSLAIDSSDCESAHEEKQPGHVGSWLPGAQCSTFRRYS</sequence>
<accession>A0A9W9P5H9</accession>
<comment type="caution">
    <text evidence="2">The sequence shown here is derived from an EMBL/GenBank/DDBJ whole genome shotgun (WGS) entry which is preliminary data.</text>
</comment>
<organism evidence="2 3">
    <name type="scientific">Penicillium chermesinum</name>
    <dbReference type="NCBI Taxonomy" id="63820"/>
    <lineage>
        <taxon>Eukaryota</taxon>
        <taxon>Fungi</taxon>
        <taxon>Dikarya</taxon>
        <taxon>Ascomycota</taxon>
        <taxon>Pezizomycotina</taxon>
        <taxon>Eurotiomycetes</taxon>
        <taxon>Eurotiomycetidae</taxon>
        <taxon>Eurotiales</taxon>
        <taxon>Aspergillaceae</taxon>
        <taxon>Penicillium</taxon>
    </lineage>
</organism>
<dbReference type="GeneID" id="83199513"/>
<dbReference type="OrthoDB" id="2104739at2759"/>
<gene>
    <name evidence="2" type="ORF">N7468_002913</name>
</gene>
<name>A0A9W9P5H9_9EURO</name>
<dbReference type="InterPro" id="IPR003615">
    <property type="entry name" value="HNH_nuc"/>
</dbReference>
<feature type="domain" description="HNH nuclease" evidence="1">
    <location>
        <begin position="143"/>
        <end position="235"/>
    </location>
</feature>
<dbReference type="RefSeq" id="XP_058331213.1">
    <property type="nucleotide sequence ID" value="XM_058472210.1"/>
</dbReference>
<dbReference type="Pfam" id="PF13391">
    <property type="entry name" value="HNH_2"/>
    <property type="match status" value="1"/>
</dbReference>
<reference evidence="2" key="2">
    <citation type="journal article" date="2023" name="IMA Fungus">
        <title>Comparative genomic study of the Penicillium genus elucidates a diverse pangenome and 15 lateral gene transfer events.</title>
        <authorList>
            <person name="Petersen C."/>
            <person name="Sorensen T."/>
            <person name="Nielsen M.R."/>
            <person name="Sondergaard T.E."/>
            <person name="Sorensen J.L."/>
            <person name="Fitzpatrick D.A."/>
            <person name="Frisvad J.C."/>
            <person name="Nielsen K.L."/>
        </authorList>
    </citation>
    <scope>NUCLEOTIDE SEQUENCE</scope>
    <source>
        <strain evidence="2">IBT 19713</strain>
    </source>
</reference>
<dbReference type="Proteomes" id="UP001150941">
    <property type="component" value="Unassembled WGS sequence"/>
</dbReference>
<evidence type="ECO:0000313" key="2">
    <source>
        <dbReference type="EMBL" id="KAJ5238294.1"/>
    </source>
</evidence>
<keyword evidence="3" id="KW-1185">Reference proteome</keyword>
<proteinExistence type="predicted"/>
<protein>
    <recommendedName>
        <fullName evidence="1">HNH nuclease domain-containing protein</fullName>
    </recommendedName>
</protein>
<evidence type="ECO:0000259" key="1">
    <source>
        <dbReference type="Pfam" id="PF13391"/>
    </source>
</evidence>
<reference evidence="2" key="1">
    <citation type="submission" date="2022-11" db="EMBL/GenBank/DDBJ databases">
        <authorList>
            <person name="Petersen C."/>
        </authorList>
    </citation>
    <scope>NUCLEOTIDE SEQUENCE</scope>
    <source>
        <strain evidence="2">IBT 19713</strain>
    </source>
</reference>
<dbReference type="AlphaFoldDB" id="A0A9W9P5H9"/>
<evidence type="ECO:0000313" key="3">
    <source>
        <dbReference type="Proteomes" id="UP001150941"/>
    </source>
</evidence>